<evidence type="ECO:0000313" key="1">
    <source>
        <dbReference type="EMBL" id="PSJ38373.1"/>
    </source>
</evidence>
<dbReference type="AlphaFoldDB" id="A0A2P7QKB1"/>
<name>A0A2P7QKB1_9SPHN</name>
<accession>A0A2P7QKB1</accession>
<comment type="caution">
    <text evidence="1">The sequence shown here is derived from an EMBL/GenBank/DDBJ whole genome shotgun (WGS) entry which is preliminary data.</text>
</comment>
<protein>
    <submittedName>
        <fullName evidence="1">Uncharacterized protein</fullName>
    </submittedName>
</protein>
<proteinExistence type="predicted"/>
<gene>
    <name evidence="1" type="ORF">C7I55_18145</name>
</gene>
<evidence type="ECO:0000313" key="2">
    <source>
        <dbReference type="Proteomes" id="UP000241167"/>
    </source>
</evidence>
<dbReference type="Proteomes" id="UP000241167">
    <property type="component" value="Unassembled WGS sequence"/>
</dbReference>
<dbReference type="EMBL" id="PXYI01000006">
    <property type="protein sequence ID" value="PSJ38373.1"/>
    <property type="molecule type" value="Genomic_DNA"/>
</dbReference>
<sequence>MPGAAFGATARTTRGCAATAGISSPVLRAAIRTSALRSSKEGSFFSKRASFTSSCRNWAEDGADSASTSAFHCSSCDRRPRVPSSVCSDRISRLAATICRSTLARSARSVATCRDTM</sequence>
<keyword evidence="2" id="KW-1185">Reference proteome</keyword>
<organism evidence="1 2">
    <name type="scientific">Allosphingosinicella deserti</name>
    <dbReference type="NCBI Taxonomy" id="2116704"/>
    <lineage>
        <taxon>Bacteria</taxon>
        <taxon>Pseudomonadati</taxon>
        <taxon>Pseudomonadota</taxon>
        <taxon>Alphaproteobacteria</taxon>
        <taxon>Sphingomonadales</taxon>
        <taxon>Sphingomonadaceae</taxon>
        <taxon>Allosphingosinicella</taxon>
    </lineage>
</organism>
<reference evidence="1 2" key="1">
    <citation type="submission" date="2018-03" db="EMBL/GenBank/DDBJ databases">
        <title>The draft genome of Sphingosinicella sp. GL-C-18.</title>
        <authorList>
            <person name="Liu L."/>
            <person name="Li L."/>
            <person name="Liang L."/>
            <person name="Zhang X."/>
            <person name="Wang T."/>
        </authorList>
    </citation>
    <scope>NUCLEOTIDE SEQUENCE [LARGE SCALE GENOMIC DNA]</scope>
    <source>
        <strain evidence="1 2">GL-C-18</strain>
    </source>
</reference>